<protein>
    <submittedName>
        <fullName evidence="3">Serine hydrolase domain-containing protein</fullName>
        <ecNumber evidence="3">3.1.1.103</ecNumber>
    </submittedName>
</protein>
<dbReference type="InterPro" id="IPR001466">
    <property type="entry name" value="Beta-lactam-related"/>
</dbReference>
<dbReference type="Gene3D" id="3.40.710.10">
    <property type="entry name" value="DD-peptidase/beta-lactamase superfamily"/>
    <property type="match status" value="1"/>
</dbReference>
<accession>A0ABT8YAC5</accession>
<dbReference type="Proteomes" id="UP001169764">
    <property type="component" value="Unassembled WGS sequence"/>
</dbReference>
<evidence type="ECO:0000313" key="3">
    <source>
        <dbReference type="EMBL" id="MDO6415281.1"/>
    </source>
</evidence>
<evidence type="ECO:0000259" key="2">
    <source>
        <dbReference type="Pfam" id="PF00144"/>
    </source>
</evidence>
<feature type="chain" id="PRO_5045841991" evidence="1">
    <location>
        <begin position="25"/>
        <end position="357"/>
    </location>
</feature>
<gene>
    <name evidence="3" type="ORF">Q4F19_12885</name>
</gene>
<sequence length="357" mass="37782">MRYTYLAGPLAVVAIAAGSCGARAAELRPLPAKARQAAGAIVAKGVPGVTVVVGRQGRGIAQESFGKIDAAAQLPIASASKWLTAAVVMQLVGEGKLSLDKPISTWLPSLAPDAGAITLRQLLSQTSGLGMAGAEMKQDYRITLAQSAKEVTDAPLAHRPGTVFVYGGPGFQVAGAVVEAVTGKRWQDVFQERIGGPLAMRRTFWTHIGSTEPAEVAQTRNPVLQGGAFSTTEDYMHFLAMLAGDGIYEGRRVLTHAAVETMLTDQTAAATMTPAGVPMLANAHYALGNWCETWGGDGRCTRSSSLGAWGVFPWIDRPSGLYGMVFLYEKNDAFRLLPETSMIVREVIAADSPPPRK</sequence>
<dbReference type="PANTHER" id="PTHR43283:SF3">
    <property type="entry name" value="BETA-LACTAMASE FAMILY PROTEIN (AFU_ORTHOLOGUE AFUA_5G07500)"/>
    <property type="match status" value="1"/>
</dbReference>
<keyword evidence="3" id="KW-0378">Hydrolase</keyword>
<dbReference type="PROSITE" id="PS51257">
    <property type="entry name" value="PROKAR_LIPOPROTEIN"/>
    <property type="match status" value="1"/>
</dbReference>
<organism evidence="3 4">
    <name type="scientific">Sphingomonas natans</name>
    <dbReference type="NCBI Taxonomy" id="3063330"/>
    <lineage>
        <taxon>Bacteria</taxon>
        <taxon>Pseudomonadati</taxon>
        <taxon>Pseudomonadota</taxon>
        <taxon>Alphaproteobacteria</taxon>
        <taxon>Sphingomonadales</taxon>
        <taxon>Sphingomonadaceae</taxon>
        <taxon>Sphingomonas</taxon>
    </lineage>
</organism>
<dbReference type="SUPFAM" id="SSF56601">
    <property type="entry name" value="beta-lactamase/transpeptidase-like"/>
    <property type="match status" value="1"/>
</dbReference>
<name>A0ABT8YAC5_9SPHN</name>
<evidence type="ECO:0000256" key="1">
    <source>
        <dbReference type="SAM" id="SignalP"/>
    </source>
</evidence>
<feature type="signal peptide" evidence="1">
    <location>
        <begin position="1"/>
        <end position="24"/>
    </location>
</feature>
<proteinExistence type="predicted"/>
<keyword evidence="1" id="KW-0732">Signal</keyword>
<reference evidence="3" key="1">
    <citation type="submission" date="2023-07" db="EMBL/GenBank/DDBJ databases">
        <authorList>
            <person name="Kim M."/>
        </authorList>
    </citation>
    <scope>NUCLEOTIDE SEQUENCE</scope>
    <source>
        <strain evidence="3">BIUV-7</strain>
    </source>
</reference>
<dbReference type="RefSeq" id="WP_303543179.1">
    <property type="nucleotide sequence ID" value="NZ_JAUOTP010000005.1"/>
</dbReference>
<dbReference type="EMBL" id="JAUOTP010000005">
    <property type="protein sequence ID" value="MDO6415281.1"/>
    <property type="molecule type" value="Genomic_DNA"/>
</dbReference>
<dbReference type="Pfam" id="PF00144">
    <property type="entry name" value="Beta-lactamase"/>
    <property type="match status" value="1"/>
</dbReference>
<dbReference type="GO" id="GO:0016787">
    <property type="term" value="F:hydrolase activity"/>
    <property type="evidence" value="ECO:0007669"/>
    <property type="project" value="UniProtKB-KW"/>
</dbReference>
<comment type="caution">
    <text evidence="3">The sequence shown here is derived from an EMBL/GenBank/DDBJ whole genome shotgun (WGS) entry which is preliminary data.</text>
</comment>
<dbReference type="EC" id="3.1.1.103" evidence="3"/>
<dbReference type="InterPro" id="IPR050789">
    <property type="entry name" value="Diverse_Enzym_Activities"/>
</dbReference>
<dbReference type="PANTHER" id="PTHR43283">
    <property type="entry name" value="BETA-LACTAMASE-RELATED"/>
    <property type="match status" value="1"/>
</dbReference>
<evidence type="ECO:0000313" key="4">
    <source>
        <dbReference type="Proteomes" id="UP001169764"/>
    </source>
</evidence>
<keyword evidence="4" id="KW-1185">Reference proteome</keyword>
<dbReference type="InterPro" id="IPR012338">
    <property type="entry name" value="Beta-lactam/transpept-like"/>
</dbReference>
<feature type="domain" description="Beta-lactamase-related" evidence="2">
    <location>
        <begin position="40"/>
        <end position="325"/>
    </location>
</feature>